<evidence type="ECO:0000256" key="4">
    <source>
        <dbReference type="SAM" id="MobiDB-lite"/>
    </source>
</evidence>
<feature type="region of interest" description="Disordered" evidence="4">
    <location>
        <begin position="1"/>
        <end position="44"/>
    </location>
</feature>
<dbReference type="PANTHER" id="PTHR24173:SF74">
    <property type="entry name" value="ANKYRIN REPEAT DOMAIN-CONTAINING PROTEIN 16"/>
    <property type="match status" value="1"/>
</dbReference>
<dbReference type="SMART" id="SM00248">
    <property type="entry name" value="ANK"/>
    <property type="match status" value="5"/>
</dbReference>
<dbReference type="PROSITE" id="PS50088">
    <property type="entry name" value="ANK_REPEAT"/>
    <property type="match status" value="3"/>
</dbReference>
<dbReference type="SUPFAM" id="SSF48403">
    <property type="entry name" value="Ankyrin repeat"/>
    <property type="match status" value="1"/>
</dbReference>
<dbReference type="InterPro" id="IPR036770">
    <property type="entry name" value="Ankyrin_rpt-contain_sf"/>
</dbReference>
<evidence type="ECO:0000313" key="5">
    <source>
        <dbReference type="EMBL" id="OSX78317.1"/>
    </source>
</evidence>
<dbReference type="OrthoDB" id="341259at2759"/>
<feature type="repeat" description="ANK" evidence="3">
    <location>
        <begin position="288"/>
        <end position="315"/>
    </location>
</feature>
<evidence type="ECO:0000313" key="6">
    <source>
        <dbReference type="Proteomes" id="UP000218209"/>
    </source>
</evidence>
<feature type="repeat" description="ANK" evidence="3">
    <location>
        <begin position="255"/>
        <end position="287"/>
    </location>
</feature>
<dbReference type="PROSITE" id="PS50297">
    <property type="entry name" value="ANK_REP_REGION"/>
    <property type="match status" value="2"/>
</dbReference>
<keyword evidence="1" id="KW-0677">Repeat</keyword>
<dbReference type="Proteomes" id="UP000218209">
    <property type="component" value="Unassembled WGS sequence"/>
</dbReference>
<dbReference type="PANTHER" id="PTHR24173">
    <property type="entry name" value="ANKYRIN REPEAT CONTAINING"/>
    <property type="match status" value="1"/>
</dbReference>
<evidence type="ECO:0000256" key="1">
    <source>
        <dbReference type="ARBA" id="ARBA00022737"/>
    </source>
</evidence>
<sequence>MDTGAPAAAAATAPTAGVAAPPEASPTFVDPDVPAGTGGGALEPGTDADAMAAAAAELACQARRAQATACTAGNVNNSAEDAAKAAAAAVVDGASLPLAPPLAVRKPAVATRGGKSVLLPGASRVVSLFWRISNAEPEAVETLLHDGVDANSVVGGTLPLLHAVEMGQRESISLLLRARADPNLASGRRRLTPLLVAVRKRDEVVLQALLTGGALANLLAPCGLGCVRLAVSVGSLSILKILLDAGAAADQCGLDGWTPLLEAAYRNNVVCASELVRRGADVNRPDRSGVVPLYVAAAAGRTELVHLLVQAGGDLILPVGRSSPLLAAASAGHHAMLKSWWLPFKKKMAVLRDLQDKKEDMVARLLMDFGDG</sequence>
<evidence type="ECO:0000256" key="2">
    <source>
        <dbReference type="ARBA" id="ARBA00023043"/>
    </source>
</evidence>
<protein>
    <submittedName>
        <fullName evidence="5">Uncharacterized protein</fullName>
    </submittedName>
</protein>
<keyword evidence="6" id="KW-1185">Reference proteome</keyword>
<accession>A0A1X6PBU6</accession>
<evidence type="ECO:0000256" key="3">
    <source>
        <dbReference type="PROSITE-ProRule" id="PRU00023"/>
    </source>
</evidence>
<organism evidence="5 6">
    <name type="scientific">Porphyra umbilicalis</name>
    <name type="common">Purple laver</name>
    <name type="synonym">Red alga</name>
    <dbReference type="NCBI Taxonomy" id="2786"/>
    <lineage>
        <taxon>Eukaryota</taxon>
        <taxon>Rhodophyta</taxon>
        <taxon>Bangiophyceae</taxon>
        <taxon>Bangiales</taxon>
        <taxon>Bangiaceae</taxon>
        <taxon>Porphyra</taxon>
    </lineage>
</organism>
<dbReference type="Gene3D" id="1.25.40.20">
    <property type="entry name" value="Ankyrin repeat-containing domain"/>
    <property type="match status" value="1"/>
</dbReference>
<name>A0A1X6PBU6_PORUM</name>
<feature type="compositionally biased region" description="Low complexity" evidence="4">
    <location>
        <begin position="1"/>
        <end position="22"/>
    </location>
</feature>
<dbReference type="EMBL" id="KV918815">
    <property type="protein sequence ID" value="OSX78317.1"/>
    <property type="molecule type" value="Genomic_DNA"/>
</dbReference>
<dbReference type="InterPro" id="IPR002110">
    <property type="entry name" value="Ankyrin_rpt"/>
</dbReference>
<keyword evidence="2 3" id="KW-0040">ANK repeat</keyword>
<feature type="repeat" description="ANK" evidence="3">
    <location>
        <begin position="155"/>
        <end position="187"/>
    </location>
</feature>
<dbReference type="AlphaFoldDB" id="A0A1X6PBU6"/>
<proteinExistence type="predicted"/>
<dbReference type="Pfam" id="PF12796">
    <property type="entry name" value="Ank_2"/>
    <property type="match status" value="1"/>
</dbReference>
<reference evidence="5 6" key="1">
    <citation type="submission" date="2017-03" db="EMBL/GenBank/DDBJ databases">
        <title>WGS assembly of Porphyra umbilicalis.</title>
        <authorList>
            <person name="Brawley S.H."/>
            <person name="Blouin N.A."/>
            <person name="Ficko-Blean E."/>
            <person name="Wheeler G.L."/>
            <person name="Lohr M."/>
            <person name="Goodson H.V."/>
            <person name="Jenkins J.W."/>
            <person name="Blaby-Haas C.E."/>
            <person name="Helliwell K.E."/>
            <person name="Chan C."/>
            <person name="Marriage T."/>
            <person name="Bhattacharya D."/>
            <person name="Klein A.S."/>
            <person name="Badis Y."/>
            <person name="Brodie J."/>
            <person name="Cao Y."/>
            <person name="Collen J."/>
            <person name="Dittami S.M."/>
            <person name="Gachon C.M."/>
            <person name="Green B.R."/>
            <person name="Karpowicz S."/>
            <person name="Kim J.W."/>
            <person name="Kudahl U."/>
            <person name="Lin S."/>
            <person name="Michel G."/>
            <person name="Mittag M."/>
            <person name="Olson B.J."/>
            <person name="Pangilinan J."/>
            <person name="Peng Y."/>
            <person name="Qiu H."/>
            <person name="Shu S."/>
            <person name="Singer J.T."/>
            <person name="Smith A.G."/>
            <person name="Sprecher B.N."/>
            <person name="Wagner V."/>
            <person name="Wang W."/>
            <person name="Wang Z.-Y."/>
            <person name="Yan J."/>
            <person name="Yarish C."/>
            <person name="Zoeuner-Riek S."/>
            <person name="Zhuang Y."/>
            <person name="Zou Y."/>
            <person name="Lindquist E.A."/>
            <person name="Grimwood J."/>
            <person name="Barry K."/>
            <person name="Rokhsar D.S."/>
            <person name="Schmutz J."/>
            <person name="Stiller J.W."/>
            <person name="Grossman A.R."/>
            <person name="Prochnik S.E."/>
        </authorList>
    </citation>
    <scope>NUCLEOTIDE SEQUENCE [LARGE SCALE GENOMIC DNA]</scope>
    <source>
        <strain evidence="5">4086291</strain>
    </source>
</reference>
<gene>
    <name evidence="5" type="ORF">BU14_0112s0016</name>
</gene>